<feature type="domain" description="Protein kinase" evidence="3">
    <location>
        <begin position="721"/>
        <end position="1012"/>
    </location>
</feature>
<dbReference type="PANTHER" id="PTHR44167">
    <property type="entry name" value="OVARIAN-SPECIFIC SERINE/THREONINE-PROTEIN KINASE LOK-RELATED"/>
    <property type="match status" value="1"/>
</dbReference>
<dbReference type="InterPro" id="IPR011009">
    <property type="entry name" value="Kinase-like_dom_sf"/>
</dbReference>
<reference evidence="5" key="1">
    <citation type="submission" date="2024-02" db="UniProtKB">
        <authorList>
            <consortium name="WormBaseParasite"/>
        </authorList>
    </citation>
    <scope>IDENTIFICATION</scope>
</reference>
<dbReference type="GO" id="GO:0004674">
    <property type="term" value="F:protein serine/threonine kinase activity"/>
    <property type="evidence" value="ECO:0007669"/>
    <property type="project" value="TreeGrafter"/>
</dbReference>
<dbReference type="AlphaFoldDB" id="A0AAF3EXM8"/>
<dbReference type="SUPFAM" id="SSF56112">
    <property type="entry name" value="Protein kinase-like (PK-like)"/>
    <property type="match status" value="3"/>
</dbReference>
<sequence>MTTITAQIPLEYSPDQKDSAHRKERIPPTAFHKIGAGSQAIVVAGVFRKEGERGNDDEGKERKVAMKRYDIVSLATRTQSTFTQLLREIQNTQYLIHPNIVTMMDSFYEEGLNRSLRFVWITTERMDHTLDVYFECLQRGNTLRDHRQVSALFVQMFRALDFLHQRGIMHRDVTPKNIGMKKKGFVIKLLDFGVCGQINAQMDHTQIVLTPLIYQPLEVILQRRYDCGVDIWAMGLVGMEMLGCKLMMPPLVNGRLTQPIKQQILDVIGLPKTMYEDIFQKCLSLERPRPRKLEAEIDTALGRMESDRQSSLTKANLKDLLLKLLDVNPQTRPRAYECLEHPYLLIMNENQANFRNNFPEDRHFRDPRIQANDFHVIGSGKQAVVIAAKLQRKGLAERVAAKRYDISKMERENGLVGFTYLLREIQATQYLLHPNIVEMKDSFYQNFKTGAAQFVWLVTERMDCSLQYYFDLLRRPENNGMIKPRDHRHLASLLVQLFRALDFLHCRGIMHRDLKPANVGMNRKSFEIKLLDFGVSGQTNSQGAHTKIVSTPPIYQPLEVVLQKGYDCGVDVWAVGLIALEMLGCKLMKPALANMDRQDAVRHRILEVMGVPDHKYAQIFGDSLQNEDQRSSKLNDELEKALNQLEKDREFLSRANLKSLLEHILTVNPQLRPKPSACLEHLYLRVMNQKLAPIPFDEAFMPNEYTPDIDDESFRKKEIPSEAFHAIGKGKQAIVLAGVFKRENITTRVAAKRYDIRQLEQKKDGGDFTFTAGFTFLLREISHTLFLSLTHPNVVKMIECFYQNWPNGEPRYVWLTTERMDCSLDHYFDRLSKPSKDGKDLTPKNIGLNQKNFEIKLLDFGVSGQINSRNGDVTTFVSTPPTYQPLEVILGVGYDTGVDVWAVGLVGVHMLGKRLTYPHGKEDKLDSVKQRILDVFGLPEDKYRDVFKGDGLDKDEPRPSTLDSELDQVFTRLEPDRHGLSKENLKALLKAIFTINRQHRPSATECLKMAYLQLMNQKLPAALETNNLTEKNERDRKILKNMLVKFARKTEE</sequence>
<dbReference type="PROSITE" id="PS50011">
    <property type="entry name" value="PROTEIN_KINASE_DOM"/>
    <property type="match status" value="3"/>
</dbReference>
<dbReference type="Pfam" id="PF00069">
    <property type="entry name" value="Pkinase"/>
    <property type="match status" value="3"/>
</dbReference>
<dbReference type="Gene3D" id="1.10.510.10">
    <property type="entry name" value="Transferase(Phosphotransferase) domain 1"/>
    <property type="match status" value="3"/>
</dbReference>
<keyword evidence="1" id="KW-0175">Coiled coil</keyword>
<dbReference type="SMART" id="SM00220">
    <property type="entry name" value="S_TKc"/>
    <property type="match status" value="3"/>
</dbReference>
<dbReference type="GO" id="GO:0005634">
    <property type="term" value="C:nucleus"/>
    <property type="evidence" value="ECO:0007669"/>
    <property type="project" value="TreeGrafter"/>
</dbReference>
<dbReference type="GO" id="GO:0005524">
    <property type="term" value="F:ATP binding"/>
    <property type="evidence" value="ECO:0007669"/>
    <property type="project" value="InterPro"/>
</dbReference>
<evidence type="ECO:0000259" key="3">
    <source>
        <dbReference type="PROSITE" id="PS50011"/>
    </source>
</evidence>
<organism evidence="4 5">
    <name type="scientific">Mesorhabditis belari</name>
    <dbReference type="NCBI Taxonomy" id="2138241"/>
    <lineage>
        <taxon>Eukaryota</taxon>
        <taxon>Metazoa</taxon>
        <taxon>Ecdysozoa</taxon>
        <taxon>Nematoda</taxon>
        <taxon>Chromadorea</taxon>
        <taxon>Rhabditida</taxon>
        <taxon>Rhabditina</taxon>
        <taxon>Rhabditomorpha</taxon>
        <taxon>Rhabditoidea</taxon>
        <taxon>Rhabditidae</taxon>
        <taxon>Mesorhabditinae</taxon>
        <taxon>Mesorhabditis</taxon>
    </lineage>
</organism>
<name>A0AAF3EXM8_9BILA</name>
<feature type="coiled-coil region" evidence="1">
    <location>
        <begin position="624"/>
        <end position="655"/>
    </location>
</feature>
<feature type="region of interest" description="Disordered" evidence="2">
    <location>
        <begin position="1"/>
        <end position="23"/>
    </location>
</feature>
<proteinExistence type="predicted"/>
<feature type="domain" description="Protein kinase" evidence="3">
    <location>
        <begin position="28"/>
        <end position="344"/>
    </location>
</feature>
<protein>
    <recommendedName>
        <fullName evidence="3">Protein kinase domain-containing protein</fullName>
    </recommendedName>
</protein>
<evidence type="ECO:0000313" key="4">
    <source>
        <dbReference type="Proteomes" id="UP000887575"/>
    </source>
</evidence>
<evidence type="ECO:0000256" key="2">
    <source>
        <dbReference type="SAM" id="MobiDB-lite"/>
    </source>
</evidence>
<dbReference type="InterPro" id="IPR000719">
    <property type="entry name" value="Prot_kinase_dom"/>
</dbReference>
<dbReference type="WBParaSite" id="MBELARI_LOCUS18300">
    <property type="protein sequence ID" value="MBELARI_LOCUS18300"/>
    <property type="gene ID" value="MBELARI_LOCUS18300"/>
</dbReference>
<dbReference type="Gene3D" id="3.30.200.20">
    <property type="entry name" value="Phosphorylase Kinase, domain 1"/>
    <property type="match status" value="2"/>
</dbReference>
<feature type="domain" description="Protein kinase" evidence="3">
    <location>
        <begin position="371"/>
        <end position="684"/>
    </location>
</feature>
<accession>A0AAF3EXM8</accession>
<dbReference type="GO" id="GO:0044773">
    <property type="term" value="P:mitotic DNA damage checkpoint signaling"/>
    <property type="evidence" value="ECO:0007669"/>
    <property type="project" value="TreeGrafter"/>
</dbReference>
<dbReference type="PANTHER" id="PTHR44167:SF30">
    <property type="entry name" value="PHOSPHORYLASE KINASE"/>
    <property type="match status" value="1"/>
</dbReference>
<keyword evidence="4" id="KW-1185">Reference proteome</keyword>
<dbReference type="Proteomes" id="UP000887575">
    <property type="component" value="Unassembled WGS sequence"/>
</dbReference>
<evidence type="ECO:0000313" key="5">
    <source>
        <dbReference type="WBParaSite" id="MBELARI_LOCUS18300"/>
    </source>
</evidence>
<evidence type="ECO:0000256" key="1">
    <source>
        <dbReference type="SAM" id="Coils"/>
    </source>
</evidence>